<gene>
    <name evidence="6" type="ORF">ACFOES_02730</name>
</gene>
<dbReference type="PANTHER" id="PTHR12815:SF42">
    <property type="entry name" value="BACTERIAL SURFACE ANTIGEN (D15) DOMAIN-CONTAINING PROTEIN"/>
    <property type="match status" value="1"/>
</dbReference>
<dbReference type="Gene3D" id="3.10.20.310">
    <property type="entry name" value="membrane protein fhac"/>
    <property type="match status" value="1"/>
</dbReference>
<keyword evidence="2" id="KW-1134">Transmembrane beta strand</keyword>
<evidence type="ECO:0000256" key="4">
    <source>
        <dbReference type="SAM" id="SignalP"/>
    </source>
</evidence>
<dbReference type="InterPro" id="IPR039910">
    <property type="entry name" value="D15-like"/>
</dbReference>
<feature type="chain" id="PRO_5046084185" evidence="4">
    <location>
        <begin position="29"/>
        <end position="600"/>
    </location>
</feature>
<comment type="caution">
    <text evidence="6">The sequence shown here is derived from an EMBL/GenBank/DDBJ whole genome shotgun (WGS) entry which is preliminary data.</text>
</comment>
<dbReference type="Proteomes" id="UP001595443">
    <property type="component" value="Unassembled WGS sequence"/>
</dbReference>
<keyword evidence="7" id="KW-1185">Reference proteome</keyword>
<evidence type="ECO:0000256" key="2">
    <source>
        <dbReference type="ARBA" id="ARBA00022452"/>
    </source>
</evidence>
<dbReference type="Pfam" id="PF01103">
    <property type="entry name" value="Omp85"/>
    <property type="match status" value="1"/>
</dbReference>
<keyword evidence="2" id="KW-0812">Transmembrane</keyword>
<keyword evidence="3" id="KW-0472">Membrane</keyword>
<evidence type="ECO:0000259" key="5">
    <source>
        <dbReference type="Pfam" id="PF01103"/>
    </source>
</evidence>
<comment type="subcellular location">
    <subcellularLocation>
        <location evidence="1">Membrane</location>
    </subcellularLocation>
</comment>
<dbReference type="EMBL" id="JBHRSK010000003">
    <property type="protein sequence ID" value="MFC2966999.1"/>
    <property type="molecule type" value="Genomic_DNA"/>
</dbReference>
<evidence type="ECO:0000313" key="6">
    <source>
        <dbReference type="EMBL" id="MFC2966999.1"/>
    </source>
</evidence>
<keyword evidence="4" id="KW-0732">Signal</keyword>
<feature type="domain" description="Bacterial surface antigen (D15)" evidence="5">
    <location>
        <begin position="307"/>
        <end position="600"/>
    </location>
</feature>
<evidence type="ECO:0000256" key="1">
    <source>
        <dbReference type="ARBA" id="ARBA00004370"/>
    </source>
</evidence>
<name>A0ABV7ACE8_9RHOB</name>
<feature type="signal peptide" evidence="4">
    <location>
        <begin position="1"/>
        <end position="28"/>
    </location>
</feature>
<reference evidence="7" key="1">
    <citation type="journal article" date="2019" name="Int. J. Syst. Evol. Microbiol.">
        <title>The Global Catalogue of Microorganisms (GCM) 10K type strain sequencing project: providing services to taxonomists for standard genome sequencing and annotation.</title>
        <authorList>
            <consortium name="The Broad Institute Genomics Platform"/>
            <consortium name="The Broad Institute Genome Sequencing Center for Infectious Disease"/>
            <person name="Wu L."/>
            <person name="Ma J."/>
        </authorList>
    </citation>
    <scope>NUCLEOTIDE SEQUENCE [LARGE SCALE GENOMIC DNA]</scope>
    <source>
        <strain evidence="7">KCTC 62192</strain>
    </source>
</reference>
<dbReference type="PANTHER" id="PTHR12815">
    <property type="entry name" value="SORTING AND ASSEMBLY MACHINERY SAMM50 PROTEIN FAMILY MEMBER"/>
    <property type="match status" value="1"/>
</dbReference>
<accession>A0ABV7ACE8</accession>
<proteinExistence type="predicted"/>
<evidence type="ECO:0000256" key="3">
    <source>
        <dbReference type="ARBA" id="ARBA00023136"/>
    </source>
</evidence>
<dbReference type="RefSeq" id="WP_377831627.1">
    <property type="nucleotide sequence ID" value="NZ_JBHRSK010000003.1"/>
</dbReference>
<dbReference type="InterPro" id="IPR000184">
    <property type="entry name" value="Bac_surfAg_D15"/>
</dbReference>
<dbReference type="Gene3D" id="2.40.160.50">
    <property type="entry name" value="membrane protein fhac: a member of the omp85/tpsb transporter family"/>
    <property type="match status" value="1"/>
</dbReference>
<sequence length="600" mass="62479">MSGRFGFPGRRGAAALLLAAGLAQPAAALDSLDFAAPGADAGLTKSLRAASLLVTSEAEGKTDPQDLFAAARADYARLLGALYAAGYYSGVIHIRIDGREAAAIAPLDAPRAIRKISVSVAPGPAFTFGQARIAPLAPGTSLPGEFAPGQPARSDVLQAAVSSAVSSWRDAGHAKAAPGQRRIVADHPAAKLNADVAIAPGPRVTFGNLIITGRSTVREKRIRQIAGFPTGETFDPRKEEKVATRLRRAGAFRSVALTEAGTLGPGDNMDVTAALVDAKKHRIGVGAEIASLDGLTLSGYWLHRNLFNDAQRLRFDGKISGIGAAGNPDYSFSVRLDRPAVVNADSTLYALALAERLDETDYTETRAATEVGLTRLVSDRLTLSAGIGYQASRVTDSTGLTRYRDVTFPLGATYDSRDDKLDARRGTYLDAAVMPFVGFGGTGTGAQLKLDARGYRPLGKRLVLAGRLQLGSVLRSPIADTPRDYLFYSGGGGTVRGQPYQSLGVYAISPTQRSGGRSFVGLSGEVRAKLTASFGAVAFYDAGYVGATSLPDGSGSWQAGAGLGLRYFTGIGPIRLDVAAPVSGGTGKGVQIYVGIGQAF</sequence>
<organism evidence="6 7">
    <name type="scientific">Acidimangrovimonas pyrenivorans</name>
    <dbReference type="NCBI Taxonomy" id="2030798"/>
    <lineage>
        <taxon>Bacteria</taxon>
        <taxon>Pseudomonadati</taxon>
        <taxon>Pseudomonadota</taxon>
        <taxon>Alphaproteobacteria</taxon>
        <taxon>Rhodobacterales</taxon>
        <taxon>Paracoccaceae</taxon>
        <taxon>Acidimangrovimonas</taxon>
    </lineage>
</organism>
<protein>
    <submittedName>
        <fullName evidence="6">Autotransporter assembly complex family protein</fullName>
    </submittedName>
</protein>
<evidence type="ECO:0000313" key="7">
    <source>
        <dbReference type="Proteomes" id="UP001595443"/>
    </source>
</evidence>